<evidence type="ECO:0000256" key="3">
    <source>
        <dbReference type="PIRSR" id="PIRSR602678-1"/>
    </source>
</evidence>
<dbReference type="AlphaFoldDB" id="A0A6M5Y452"/>
<evidence type="ECO:0008006" key="6">
    <source>
        <dbReference type="Google" id="ProtNLM"/>
    </source>
</evidence>
<keyword evidence="2 3" id="KW-0479">Metal-binding</keyword>
<name>A0A6M5Y452_9BACT</name>
<dbReference type="Proteomes" id="UP000502756">
    <property type="component" value="Chromosome"/>
</dbReference>
<protein>
    <recommendedName>
        <fullName evidence="6">NGG1p interacting factor NIF3</fullName>
    </recommendedName>
</protein>
<accession>A0A6M5Y452</accession>
<feature type="binding site" evidence="3">
    <location>
        <position position="255"/>
    </location>
    <ligand>
        <name>a divalent metal cation</name>
        <dbReference type="ChEBI" id="CHEBI:60240"/>
        <label>1</label>
    </ligand>
</feature>
<reference evidence="4 5" key="1">
    <citation type="submission" date="2020-05" db="EMBL/GenBank/DDBJ databases">
        <title>Genome sequencing of Spirosoma sp. TS118.</title>
        <authorList>
            <person name="Lee J.-H."/>
            <person name="Jeong S."/>
            <person name="Zhao L."/>
            <person name="Jung J.-H."/>
            <person name="Kim M.-K."/>
            <person name="Lim S."/>
        </authorList>
    </citation>
    <scope>NUCLEOTIDE SEQUENCE [LARGE SCALE GENOMIC DNA]</scope>
    <source>
        <strain evidence="4 5">TS118</strain>
    </source>
</reference>
<dbReference type="PANTHER" id="PTHR13799:SF14">
    <property type="entry name" value="GTP CYCLOHYDROLASE 1 TYPE 2 HOMOLOG"/>
    <property type="match status" value="1"/>
</dbReference>
<feature type="binding site" evidence="3">
    <location>
        <position position="93"/>
    </location>
    <ligand>
        <name>a divalent metal cation</name>
        <dbReference type="ChEBI" id="CHEBI:60240"/>
        <label>1</label>
    </ligand>
</feature>
<dbReference type="SUPFAM" id="SSF102705">
    <property type="entry name" value="NIF3 (NGG1p interacting factor 3)-like"/>
    <property type="match status" value="1"/>
</dbReference>
<evidence type="ECO:0000313" key="5">
    <source>
        <dbReference type="Proteomes" id="UP000502756"/>
    </source>
</evidence>
<dbReference type="InterPro" id="IPR036069">
    <property type="entry name" value="DUF34/NIF3_sf"/>
</dbReference>
<dbReference type="GO" id="GO:0046872">
    <property type="term" value="F:metal ion binding"/>
    <property type="evidence" value="ECO:0007669"/>
    <property type="project" value="UniProtKB-KW"/>
</dbReference>
<dbReference type="RefSeq" id="WP_171737963.1">
    <property type="nucleotide sequence ID" value="NZ_CP053435.1"/>
</dbReference>
<dbReference type="KEGG" id="stae:HNV11_01420"/>
<gene>
    <name evidence="4" type="ORF">HNV11_01420</name>
</gene>
<evidence type="ECO:0000313" key="4">
    <source>
        <dbReference type="EMBL" id="QJW88130.1"/>
    </source>
</evidence>
<keyword evidence="5" id="KW-1185">Reference proteome</keyword>
<feature type="binding site" evidence="3">
    <location>
        <position position="259"/>
    </location>
    <ligand>
        <name>a divalent metal cation</name>
        <dbReference type="ChEBI" id="CHEBI:60240"/>
        <label>1</label>
    </ligand>
</feature>
<dbReference type="Gene3D" id="3.40.1390.30">
    <property type="entry name" value="NIF3 (NGG1p interacting factor 3)-like"/>
    <property type="match status" value="2"/>
</dbReference>
<sequence length="296" mass="33669">MSTYTTSRRKFLLASLGLTASFNWPFRPAPLTVGQVIERIKANVGIPWREQTVDNLIAGTDDLPVKGIASTMMATLDVLRRASEQGLNLVITHEPTFYSHQDRIQPVEQDPIYQFKRDFIQQKGMAVFHFHDHWHGHRPDGIATGMIRELGWEKNADTEHPRQFSFEPTSLARFAQSIESKLKIRTMRVIGDPQLTVRRALASWGNVSLQPGIPFLQQPDVDVLIVGETHEWELVEYVQDAIVSGQKKALIVLGHLVSEQAGMKYCADWMQGFINEVPIRFVESAEPFWRPSQPVK</sequence>
<organism evidence="4 5">
    <name type="scientific">Spirosoma taeanense</name>
    <dbReference type="NCBI Taxonomy" id="2735870"/>
    <lineage>
        <taxon>Bacteria</taxon>
        <taxon>Pseudomonadati</taxon>
        <taxon>Bacteroidota</taxon>
        <taxon>Cytophagia</taxon>
        <taxon>Cytophagales</taxon>
        <taxon>Cytophagaceae</taxon>
        <taxon>Spirosoma</taxon>
    </lineage>
</organism>
<proteinExistence type="inferred from homology"/>
<comment type="similarity">
    <text evidence="1">Belongs to the GTP cyclohydrolase I type 2/NIF3 family.</text>
</comment>
<dbReference type="Pfam" id="PF01784">
    <property type="entry name" value="DUF34_NIF3"/>
    <property type="match status" value="1"/>
</dbReference>
<evidence type="ECO:0000256" key="2">
    <source>
        <dbReference type="ARBA" id="ARBA00022723"/>
    </source>
</evidence>
<dbReference type="EMBL" id="CP053435">
    <property type="protein sequence ID" value="QJW88130.1"/>
    <property type="molecule type" value="Genomic_DNA"/>
</dbReference>
<dbReference type="GO" id="GO:0005737">
    <property type="term" value="C:cytoplasm"/>
    <property type="evidence" value="ECO:0007669"/>
    <property type="project" value="TreeGrafter"/>
</dbReference>
<evidence type="ECO:0000256" key="1">
    <source>
        <dbReference type="ARBA" id="ARBA00006964"/>
    </source>
</evidence>
<dbReference type="PANTHER" id="PTHR13799">
    <property type="entry name" value="NGG1 INTERACTING FACTOR 3"/>
    <property type="match status" value="1"/>
</dbReference>
<dbReference type="InterPro" id="IPR002678">
    <property type="entry name" value="DUF34/NIF3"/>
</dbReference>